<dbReference type="InterPro" id="IPR046373">
    <property type="entry name" value="Acyl-CoA_Oxase/DH_mid-dom_sf"/>
</dbReference>
<name>A0A7W6K7M0_9HYPH</name>
<feature type="domain" description="Acyl-CoA dehydrogenase/oxidase N-terminal" evidence="8">
    <location>
        <begin position="7"/>
        <end position="117"/>
    </location>
</feature>
<evidence type="ECO:0000259" key="7">
    <source>
        <dbReference type="Pfam" id="PF02770"/>
    </source>
</evidence>
<dbReference type="RefSeq" id="WP_183795033.1">
    <property type="nucleotide sequence ID" value="NZ_JACIDU010000022.1"/>
</dbReference>
<evidence type="ECO:0000259" key="8">
    <source>
        <dbReference type="Pfam" id="PF02771"/>
    </source>
</evidence>
<evidence type="ECO:0000256" key="1">
    <source>
        <dbReference type="ARBA" id="ARBA00001974"/>
    </source>
</evidence>
<dbReference type="InterPro" id="IPR006091">
    <property type="entry name" value="Acyl-CoA_Oxase/DH_mid-dom"/>
</dbReference>
<dbReference type="Pfam" id="PF00441">
    <property type="entry name" value="Acyl-CoA_dh_1"/>
    <property type="match status" value="1"/>
</dbReference>
<dbReference type="EMBL" id="JACIDU010000022">
    <property type="protein sequence ID" value="MBB4105497.1"/>
    <property type="molecule type" value="Genomic_DNA"/>
</dbReference>
<keyword evidence="10" id="KW-1185">Reference proteome</keyword>
<dbReference type="SUPFAM" id="SSF47203">
    <property type="entry name" value="Acyl-CoA dehydrogenase C-terminal domain-like"/>
    <property type="match status" value="1"/>
</dbReference>
<dbReference type="InterPro" id="IPR009100">
    <property type="entry name" value="AcylCoA_DH/oxidase_NM_dom_sf"/>
</dbReference>
<protein>
    <recommendedName>
        <fullName evidence="11">Acyl-CoA dehydrogenase</fullName>
    </recommendedName>
</protein>
<evidence type="ECO:0000256" key="5">
    <source>
        <dbReference type="RuleBase" id="RU362125"/>
    </source>
</evidence>
<keyword evidence="4 5" id="KW-0274">FAD</keyword>
<evidence type="ECO:0000256" key="3">
    <source>
        <dbReference type="ARBA" id="ARBA00022630"/>
    </source>
</evidence>
<evidence type="ECO:0000259" key="6">
    <source>
        <dbReference type="Pfam" id="PF00441"/>
    </source>
</evidence>
<dbReference type="PANTHER" id="PTHR43884">
    <property type="entry name" value="ACYL-COA DEHYDROGENASE"/>
    <property type="match status" value="1"/>
</dbReference>
<dbReference type="SUPFAM" id="SSF56645">
    <property type="entry name" value="Acyl-CoA dehydrogenase NM domain-like"/>
    <property type="match status" value="1"/>
</dbReference>
<feature type="domain" description="Acyl-CoA dehydrogenase/oxidase C-terminal" evidence="6">
    <location>
        <begin position="240"/>
        <end position="377"/>
    </location>
</feature>
<organism evidence="9 10">
    <name type="scientific">Allorhizobium borbori</name>
    <dbReference type="NCBI Taxonomy" id="485907"/>
    <lineage>
        <taxon>Bacteria</taxon>
        <taxon>Pseudomonadati</taxon>
        <taxon>Pseudomonadota</taxon>
        <taxon>Alphaproteobacteria</taxon>
        <taxon>Hyphomicrobiales</taxon>
        <taxon>Rhizobiaceae</taxon>
        <taxon>Rhizobium/Agrobacterium group</taxon>
        <taxon>Allorhizobium</taxon>
    </lineage>
</organism>
<dbReference type="GO" id="GO:0050660">
    <property type="term" value="F:flavin adenine dinucleotide binding"/>
    <property type="evidence" value="ECO:0007669"/>
    <property type="project" value="InterPro"/>
</dbReference>
<evidence type="ECO:0000313" key="10">
    <source>
        <dbReference type="Proteomes" id="UP000584824"/>
    </source>
</evidence>
<evidence type="ECO:0000256" key="2">
    <source>
        <dbReference type="ARBA" id="ARBA00009347"/>
    </source>
</evidence>
<dbReference type="Gene3D" id="2.40.110.10">
    <property type="entry name" value="Butyryl-CoA Dehydrogenase, subunit A, domain 2"/>
    <property type="match status" value="1"/>
</dbReference>
<dbReference type="Gene3D" id="1.20.140.10">
    <property type="entry name" value="Butyryl-CoA Dehydrogenase, subunit A, domain 3"/>
    <property type="match status" value="1"/>
</dbReference>
<comment type="caution">
    <text evidence="9">The sequence shown here is derived from an EMBL/GenBank/DDBJ whole genome shotgun (WGS) entry which is preliminary data.</text>
</comment>
<dbReference type="Pfam" id="PF02771">
    <property type="entry name" value="Acyl-CoA_dh_N"/>
    <property type="match status" value="1"/>
</dbReference>
<proteinExistence type="inferred from homology"/>
<dbReference type="Pfam" id="PF02770">
    <property type="entry name" value="Acyl-CoA_dh_M"/>
    <property type="match status" value="1"/>
</dbReference>
<dbReference type="AlphaFoldDB" id="A0A7W6K7M0"/>
<dbReference type="GO" id="GO:0003995">
    <property type="term" value="F:acyl-CoA dehydrogenase activity"/>
    <property type="evidence" value="ECO:0007669"/>
    <property type="project" value="TreeGrafter"/>
</dbReference>
<feature type="domain" description="Acyl-CoA oxidase/dehydrogenase middle" evidence="7">
    <location>
        <begin position="122"/>
        <end position="216"/>
    </location>
</feature>
<dbReference type="Proteomes" id="UP000584824">
    <property type="component" value="Unassembled WGS sequence"/>
</dbReference>
<dbReference type="InterPro" id="IPR009075">
    <property type="entry name" value="AcylCo_DH/oxidase_C"/>
</dbReference>
<keyword evidence="5" id="KW-0560">Oxidoreductase</keyword>
<evidence type="ECO:0008006" key="11">
    <source>
        <dbReference type="Google" id="ProtNLM"/>
    </source>
</evidence>
<sequence length="384" mass="41639">MNFELDEEQEILVESVRRMSADTLQPILDRHDKDKPLPKSAMLEIYEHLAGFGIAAARLPEELGGSGLSMLSYGLVMEQLPPAIALSLLSHDGSMTRFSAGANEALRNHYLPDFIAGRKIICTANSEPNAGSDSNAVSTRLEIEGDRAFITGTKMWITNASICDCMVVSCSTGNDEQGRPIPQRVFVDLAKARVGLHETALAGLKQGHLCEVVFDRTEVPLDHLIGEPGDAGKYMTIVWNANRPLIGLMTLAIARRAFDVAMQHAMDRRQFGAPLAARQLIQQELSDMEAALVSARLTCLMALANLDSGRRGNGVSAMAKRLATQAAVDVINKAMHICGGMGITEELGLAQLWQDARVFQVPDGTQGILALIHGRELTGISAWR</sequence>
<comment type="cofactor">
    <cofactor evidence="1 5">
        <name>FAD</name>
        <dbReference type="ChEBI" id="CHEBI:57692"/>
    </cofactor>
</comment>
<reference evidence="9 10" key="1">
    <citation type="submission" date="2020-08" db="EMBL/GenBank/DDBJ databases">
        <title>Genomic Encyclopedia of Type Strains, Phase IV (KMG-IV): sequencing the most valuable type-strain genomes for metagenomic binning, comparative biology and taxonomic classification.</title>
        <authorList>
            <person name="Goeker M."/>
        </authorList>
    </citation>
    <scope>NUCLEOTIDE SEQUENCE [LARGE SCALE GENOMIC DNA]</scope>
    <source>
        <strain evidence="9 10">DSM 26385</strain>
    </source>
</reference>
<accession>A0A7W6K7M0</accession>
<comment type="similarity">
    <text evidence="2 5">Belongs to the acyl-CoA dehydrogenase family.</text>
</comment>
<dbReference type="InterPro" id="IPR036250">
    <property type="entry name" value="AcylCo_DH-like_C"/>
</dbReference>
<evidence type="ECO:0000256" key="4">
    <source>
        <dbReference type="ARBA" id="ARBA00022827"/>
    </source>
</evidence>
<gene>
    <name evidence="9" type="ORF">GGQ66_004084</name>
</gene>
<dbReference type="PANTHER" id="PTHR43884:SF12">
    <property type="entry name" value="ISOVALERYL-COA DEHYDROGENASE, MITOCHONDRIAL-RELATED"/>
    <property type="match status" value="1"/>
</dbReference>
<keyword evidence="3 5" id="KW-0285">Flavoprotein</keyword>
<dbReference type="Gene3D" id="1.10.540.10">
    <property type="entry name" value="Acyl-CoA dehydrogenase/oxidase, N-terminal domain"/>
    <property type="match status" value="1"/>
</dbReference>
<dbReference type="InterPro" id="IPR037069">
    <property type="entry name" value="AcylCoA_DH/ox_N_sf"/>
</dbReference>
<evidence type="ECO:0000313" key="9">
    <source>
        <dbReference type="EMBL" id="MBB4105497.1"/>
    </source>
</evidence>
<dbReference type="InterPro" id="IPR013786">
    <property type="entry name" value="AcylCoA_DH/ox_N"/>
</dbReference>